<accession>A0ABQ4IY01</accession>
<sequence>MSWRKDNRRRKQVERPFARRLKYESAKEGLGKLVEWGGAGVGMLVGLAGARWGLPVSPAVASTSGAIIGGMVGSQGKAFVVAGIDHLRERRDQRRSAASSVEGRRRRHQHSSGSPPGSRARGDSAGIVGQVIGGLDNVRGRLDRTSRQLDAIHRKVWASQDEISVILAGGRPEVTSTVEGQLTATRNLLRDLAGELRLCVKTLKAYRVEL</sequence>
<gene>
    <name evidence="2" type="ORF">Vlu01_34100</name>
</gene>
<name>A0ABQ4IY01_9ACTN</name>
<dbReference type="Proteomes" id="UP000643165">
    <property type="component" value="Unassembled WGS sequence"/>
</dbReference>
<evidence type="ECO:0000313" key="2">
    <source>
        <dbReference type="EMBL" id="GIJ22786.1"/>
    </source>
</evidence>
<feature type="region of interest" description="Disordered" evidence="1">
    <location>
        <begin position="90"/>
        <end position="124"/>
    </location>
</feature>
<protein>
    <submittedName>
        <fullName evidence="2">Uncharacterized protein</fullName>
    </submittedName>
</protein>
<proteinExistence type="predicted"/>
<evidence type="ECO:0000256" key="1">
    <source>
        <dbReference type="SAM" id="MobiDB-lite"/>
    </source>
</evidence>
<dbReference type="EMBL" id="BOPB01000016">
    <property type="protein sequence ID" value="GIJ22786.1"/>
    <property type="molecule type" value="Genomic_DNA"/>
</dbReference>
<keyword evidence="3" id="KW-1185">Reference proteome</keyword>
<reference evidence="2 3" key="1">
    <citation type="submission" date="2021-01" db="EMBL/GenBank/DDBJ databases">
        <title>Whole genome shotgun sequence of Verrucosispora lutea NBRC 106530.</title>
        <authorList>
            <person name="Komaki H."/>
            <person name="Tamura T."/>
        </authorList>
    </citation>
    <scope>NUCLEOTIDE SEQUENCE [LARGE SCALE GENOMIC DNA]</scope>
    <source>
        <strain evidence="2 3">NBRC 106530</strain>
    </source>
</reference>
<evidence type="ECO:0000313" key="3">
    <source>
        <dbReference type="Proteomes" id="UP000643165"/>
    </source>
</evidence>
<organism evidence="2 3">
    <name type="scientific">Micromonospora lutea</name>
    <dbReference type="NCBI Taxonomy" id="419825"/>
    <lineage>
        <taxon>Bacteria</taxon>
        <taxon>Bacillati</taxon>
        <taxon>Actinomycetota</taxon>
        <taxon>Actinomycetes</taxon>
        <taxon>Micromonosporales</taxon>
        <taxon>Micromonosporaceae</taxon>
        <taxon>Micromonospora</taxon>
    </lineage>
</organism>
<dbReference type="RefSeq" id="WP_204000348.1">
    <property type="nucleotide sequence ID" value="NZ_BOPB01000016.1"/>
</dbReference>
<comment type="caution">
    <text evidence="2">The sequence shown here is derived from an EMBL/GenBank/DDBJ whole genome shotgun (WGS) entry which is preliminary data.</text>
</comment>